<dbReference type="EMBL" id="JAUESC010000003">
    <property type="protein sequence ID" value="KAK0601007.1"/>
    <property type="molecule type" value="Genomic_DNA"/>
</dbReference>
<keyword evidence="4" id="KW-1185">Reference proteome</keyword>
<evidence type="ECO:0000313" key="4">
    <source>
        <dbReference type="Proteomes" id="UP001168877"/>
    </source>
</evidence>
<sequence length="314" mass="35739">MEYPHGHHSHSSHHSHQRNDQDDEERPPHYPPPLGGAPPPPFSQPPSYHRQNEFDAPPPPFAQQPPSYYRQDEVDAPPPPQRPYHHQIEFSAPPPPQPQYYQETEYAPPPPHVTHVHHGSDQPEFNYRPPPPQVSHEEETSHHSFKPHLPSVMHHHSSSASYLSNKPTVKVCCKAEPNFSLTIRENKVILARSDPSDHFQHWYKDEKFSTRVKDAVGFPSFALVNKATGLAIKHSIGETHPVQLIPYNPDILDESVLWTESKDTGEGYRAIRMVNNTSLNMDAFNAMEDSPLLKNVYRYCHVAVSVSCIVFAEV</sequence>
<evidence type="ECO:0000256" key="1">
    <source>
        <dbReference type="SAM" id="MobiDB-lite"/>
    </source>
</evidence>
<dbReference type="InterPro" id="IPR040249">
    <property type="entry name" value="Ricin_B-like_lectin_EULS3-like"/>
</dbReference>
<accession>A0AA39T300</accession>
<feature type="region of interest" description="Disordered" evidence="1">
    <location>
        <begin position="1"/>
        <end position="159"/>
    </location>
</feature>
<evidence type="ECO:0000313" key="3">
    <source>
        <dbReference type="EMBL" id="KAK0602517.1"/>
    </source>
</evidence>
<protein>
    <submittedName>
        <fullName evidence="2">Uncharacterized protein</fullName>
    </submittedName>
</protein>
<dbReference type="PANTHER" id="PTHR31257:SF2">
    <property type="entry name" value="RICIN B-LIKE LECTIN EULS3"/>
    <property type="match status" value="1"/>
</dbReference>
<dbReference type="EMBL" id="JAUESC010000003">
    <property type="protein sequence ID" value="KAK0602517.1"/>
    <property type="molecule type" value="Genomic_DNA"/>
</dbReference>
<feature type="compositionally biased region" description="Basic residues" evidence="1">
    <location>
        <begin position="1"/>
        <end position="16"/>
    </location>
</feature>
<feature type="compositionally biased region" description="Pro residues" evidence="1">
    <location>
        <begin position="29"/>
        <end position="44"/>
    </location>
</feature>
<name>A0AA39T300_ACESA</name>
<evidence type="ECO:0000313" key="2">
    <source>
        <dbReference type="EMBL" id="KAK0601007.1"/>
    </source>
</evidence>
<organism evidence="2 4">
    <name type="scientific">Acer saccharum</name>
    <name type="common">Sugar maple</name>
    <dbReference type="NCBI Taxonomy" id="4024"/>
    <lineage>
        <taxon>Eukaryota</taxon>
        <taxon>Viridiplantae</taxon>
        <taxon>Streptophyta</taxon>
        <taxon>Embryophyta</taxon>
        <taxon>Tracheophyta</taxon>
        <taxon>Spermatophyta</taxon>
        <taxon>Magnoliopsida</taxon>
        <taxon>eudicotyledons</taxon>
        <taxon>Gunneridae</taxon>
        <taxon>Pentapetalae</taxon>
        <taxon>rosids</taxon>
        <taxon>malvids</taxon>
        <taxon>Sapindales</taxon>
        <taxon>Sapindaceae</taxon>
        <taxon>Hippocastanoideae</taxon>
        <taxon>Acereae</taxon>
        <taxon>Acer</taxon>
    </lineage>
</organism>
<dbReference type="CDD" id="cd23431">
    <property type="entry name" value="beta-trefoil_Ricin_AtEULS3-like"/>
    <property type="match status" value="1"/>
</dbReference>
<dbReference type="InterPro" id="IPR035992">
    <property type="entry name" value="Ricin_B-like_lectins"/>
</dbReference>
<dbReference type="PANTHER" id="PTHR31257">
    <property type="entry name" value="RICIN B-LIKE LECTIN EULS3"/>
    <property type="match status" value="1"/>
</dbReference>
<dbReference type="SUPFAM" id="SSF50370">
    <property type="entry name" value="Ricin B-like lectins"/>
    <property type="match status" value="1"/>
</dbReference>
<reference evidence="2" key="2">
    <citation type="submission" date="2023-06" db="EMBL/GenBank/DDBJ databases">
        <authorList>
            <person name="Swenson N.G."/>
            <person name="Wegrzyn J.L."/>
            <person name="Mcevoy S.L."/>
        </authorList>
    </citation>
    <scope>NUCLEOTIDE SEQUENCE</scope>
    <source>
        <strain evidence="2">NS2018</strain>
        <tissue evidence="2">Leaf</tissue>
    </source>
</reference>
<proteinExistence type="predicted"/>
<comment type="caution">
    <text evidence="2">The sequence shown here is derived from an EMBL/GenBank/DDBJ whole genome shotgun (WGS) entry which is preliminary data.</text>
</comment>
<reference evidence="2" key="1">
    <citation type="journal article" date="2022" name="Plant J.">
        <title>Strategies of tolerance reflected in two North American maple genomes.</title>
        <authorList>
            <person name="McEvoy S.L."/>
            <person name="Sezen U.U."/>
            <person name="Trouern-Trend A."/>
            <person name="McMahon S.M."/>
            <person name="Schaberg P.G."/>
            <person name="Yang J."/>
            <person name="Wegrzyn J.L."/>
            <person name="Swenson N.G."/>
        </authorList>
    </citation>
    <scope>NUCLEOTIDE SEQUENCE</scope>
    <source>
        <strain evidence="2">NS2018</strain>
    </source>
</reference>
<dbReference type="AlphaFoldDB" id="A0AA39T300"/>
<dbReference type="Proteomes" id="UP001168877">
    <property type="component" value="Unassembled WGS sequence"/>
</dbReference>
<gene>
    <name evidence="2" type="ORF">LWI29_020441</name>
    <name evidence="3" type="ORF">LWI29_034269</name>
</gene>